<feature type="transmembrane region" description="Helical" evidence="1">
    <location>
        <begin position="118"/>
        <end position="135"/>
    </location>
</feature>
<sequence length="359" mass="40766">MVRKRLSFLEMWEATQVELHGTYSTAKVINLAKYIRNGNWVRTAAVVVGTPLPCLIVPLLIDFLPLSDPAEGIQSNKLFMLREYYCFVVMTSLAILQFRMGVRTELSYPIMKVVRDTLLVAALTVSILYGAIQWIGFPVPFTTLTLVPVWLPLTTIPMGIQWAKDLLQNRKAAMMLIDMVKLWLTDFLLFFIYPPFYYVFTTVTSDAQMMFALLLPVITLFMRNLFARAVRHLGDETPVLVIFNADVFGSLFISYCMQNSPSFVATMELMVVDFCLIWLSLRDIEKARKGLGILEQKVDDSTMWSSYHSAVGHSSLGGRMPTTLERASILLERELQVQADASQSFQLSMNKINANQKLL</sequence>
<evidence type="ECO:0000313" key="3">
    <source>
        <dbReference type="Proteomes" id="UP001165121"/>
    </source>
</evidence>
<dbReference type="AlphaFoldDB" id="A0A9W7D2P8"/>
<name>A0A9W7D2P8_9STRA</name>
<evidence type="ECO:0000256" key="1">
    <source>
        <dbReference type="SAM" id="Phobius"/>
    </source>
</evidence>
<comment type="caution">
    <text evidence="2">The sequence shown here is derived from an EMBL/GenBank/DDBJ whole genome shotgun (WGS) entry which is preliminary data.</text>
</comment>
<organism evidence="2 3">
    <name type="scientific">Phytophthora fragariaefolia</name>
    <dbReference type="NCBI Taxonomy" id="1490495"/>
    <lineage>
        <taxon>Eukaryota</taxon>
        <taxon>Sar</taxon>
        <taxon>Stramenopiles</taxon>
        <taxon>Oomycota</taxon>
        <taxon>Peronosporomycetes</taxon>
        <taxon>Peronosporales</taxon>
        <taxon>Peronosporaceae</taxon>
        <taxon>Phytophthora</taxon>
    </lineage>
</organism>
<reference evidence="2" key="1">
    <citation type="submission" date="2023-04" db="EMBL/GenBank/DDBJ databases">
        <title>Phytophthora fragariaefolia NBRC 109709.</title>
        <authorList>
            <person name="Ichikawa N."/>
            <person name="Sato H."/>
            <person name="Tonouchi N."/>
        </authorList>
    </citation>
    <scope>NUCLEOTIDE SEQUENCE</scope>
    <source>
        <strain evidence="2">NBRC 109709</strain>
    </source>
</reference>
<accession>A0A9W7D2P8</accession>
<feature type="transmembrane region" description="Helical" evidence="1">
    <location>
        <begin position="208"/>
        <end position="226"/>
    </location>
</feature>
<keyword evidence="1" id="KW-1133">Transmembrane helix</keyword>
<keyword evidence="1" id="KW-0472">Membrane</keyword>
<dbReference type="OrthoDB" id="105688at2759"/>
<feature type="transmembrane region" description="Helical" evidence="1">
    <location>
        <begin position="141"/>
        <end position="160"/>
    </location>
</feature>
<proteinExistence type="predicted"/>
<feature type="transmembrane region" description="Helical" evidence="1">
    <location>
        <begin position="263"/>
        <end position="281"/>
    </location>
</feature>
<gene>
    <name evidence="2" type="ORF">Pfra01_002252000</name>
</gene>
<keyword evidence="1" id="KW-0812">Transmembrane</keyword>
<dbReference type="Proteomes" id="UP001165121">
    <property type="component" value="Unassembled WGS sequence"/>
</dbReference>
<feature type="transmembrane region" description="Helical" evidence="1">
    <location>
        <begin position="40"/>
        <end position="61"/>
    </location>
</feature>
<dbReference type="EMBL" id="BSXT01003453">
    <property type="protein sequence ID" value="GMF54151.1"/>
    <property type="molecule type" value="Genomic_DNA"/>
</dbReference>
<keyword evidence="3" id="KW-1185">Reference proteome</keyword>
<protein>
    <submittedName>
        <fullName evidence="2">Unnamed protein product</fullName>
    </submittedName>
</protein>
<evidence type="ECO:0000313" key="2">
    <source>
        <dbReference type="EMBL" id="GMF54151.1"/>
    </source>
</evidence>
<feature type="transmembrane region" description="Helical" evidence="1">
    <location>
        <begin position="172"/>
        <end position="196"/>
    </location>
</feature>
<feature type="transmembrane region" description="Helical" evidence="1">
    <location>
        <begin position="81"/>
        <end position="98"/>
    </location>
</feature>
<feature type="transmembrane region" description="Helical" evidence="1">
    <location>
        <begin position="238"/>
        <end position="257"/>
    </location>
</feature>